<protein>
    <submittedName>
        <fullName evidence="2">Uncharacterized protein</fullName>
    </submittedName>
</protein>
<name>A0A291LEJ0_9CAUD</name>
<evidence type="ECO:0000313" key="3">
    <source>
        <dbReference type="Proteomes" id="UP000258444"/>
    </source>
</evidence>
<keyword evidence="1" id="KW-1133">Transmembrane helix</keyword>
<reference evidence="2 3" key="1">
    <citation type="submission" date="2017-07" db="EMBL/GenBank/DDBJ databases">
        <title>In vitro design and evaluation of phage cocktails against multidrug-resistant Aeromonas salmonicida.</title>
        <authorList>
            <person name="Chen L."/>
            <person name="Yuan S."/>
            <person name="Ma Y."/>
        </authorList>
    </citation>
    <scope>NUCLEOTIDE SEQUENCE [LARGE SCALE GENOMIC DNA]</scope>
</reference>
<evidence type="ECO:0000313" key="2">
    <source>
        <dbReference type="EMBL" id="ATI17806.1"/>
    </source>
</evidence>
<keyword evidence="1" id="KW-0812">Transmembrane</keyword>
<dbReference type="EMBL" id="MF498774">
    <property type="protein sequence ID" value="ATI17806.1"/>
    <property type="molecule type" value="Genomic_DNA"/>
</dbReference>
<feature type="transmembrane region" description="Helical" evidence="1">
    <location>
        <begin position="6"/>
        <end position="25"/>
    </location>
</feature>
<sequence length="123" mass="14973">MEYIVIGVVVAIWLLTFWFLMFIYITENKFKNERDSIREWLKYHGFGFNYYPADIILDKCQMVRLGGITRCDKCLSWVVYWKLYNIRKKKLSREDTIKKLNALVNGMVVERIKRESKKDFWKD</sequence>
<evidence type="ECO:0000256" key="1">
    <source>
        <dbReference type="SAM" id="Phobius"/>
    </source>
</evidence>
<keyword evidence="1" id="KW-0472">Membrane</keyword>
<organism evidence="2 3">
    <name type="scientific">Aeromonas phage AS-yj</name>
    <dbReference type="NCBI Taxonomy" id="2026115"/>
    <lineage>
        <taxon>Viruses</taxon>
        <taxon>Duplodnaviria</taxon>
        <taxon>Heunggongvirae</taxon>
        <taxon>Uroviricota</taxon>
        <taxon>Caudoviricetes</taxon>
        <taxon>Pantevenvirales</taxon>
        <taxon>Straboviridae</taxon>
        <taxon>Emmerichvirinae</taxon>
        <taxon>Ceceduovirus</taxon>
        <taxon>Ceceduovirus aszj</taxon>
    </lineage>
</organism>
<proteinExistence type="predicted"/>
<accession>A0A291LEJ0</accession>
<dbReference type="Proteomes" id="UP000258444">
    <property type="component" value="Genome"/>
</dbReference>